<comment type="caution">
    <text evidence="1">The sequence shown here is derived from an EMBL/GenBank/DDBJ whole genome shotgun (WGS) entry which is preliminary data.</text>
</comment>
<name>A0A8J7KBG2_9BACL</name>
<organism evidence="1 2">
    <name type="scientific">Savagea serpentis</name>
    <dbReference type="NCBI Taxonomy" id="2785297"/>
    <lineage>
        <taxon>Bacteria</taxon>
        <taxon>Bacillati</taxon>
        <taxon>Bacillota</taxon>
        <taxon>Bacilli</taxon>
        <taxon>Bacillales</taxon>
        <taxon>Caryophanaceae</taxon>
        <taxon>Savagea</taxon>
    </lineage>
</organism>
<dbReference type="AlphaFoldDB" id="A0A8J7KBG2"/>
<sequence length="194" mass="23913">MTRWQKGYEVEPRHYRIHMRERTELVKRDFETLDEQIEENEDEAVQKILKRRRSQRYGMFMFELFQIVEQGWKLAHEYYYDEPFIHREALNAYYAKHGHYTSTIALLEEALAPKIGRPLHLSYYVDVRNYLVHEELNLVLALKESYFELMEKEERTEEEEQKFRLLHKEDDAFIRYFMERILHFANEEETTPSH</sequence>
<evidence type="ECO:0000313" key="1">
    <source>
        <dbReference type="EMBL" id="MBF4500377.1"/>
    </source>
</evidence>
<evidence type="ECO:0000313" key="2">
    <source>
        <dbReference type="Proteomes" id="UP000622653"/>
    </source>
</evidence>
<proteinExistence type="predicted"/>
<accession>A0A8J7KBG2</accession>
<protein>
    <submittedName>
        <fullName evidence="1">Uncharacterized protein</fullName>
    </submittedName>
</protein>
<reference evidence="1" key="1">
    <citation type="submission" date="2020-11" db="EMBL/GenBank/DDBJ databases">
        <title>Multidrug resistant novel bacterium Savagea serpentis sp. nov., isolated from the scats of a vine snake (Ahaetulla nasuta).</title>
        <authorList>
            <person name="Venkata Ramana V."/>
            <person name="Vikas Patil S."/>
            <person name="Yogita Lugani V."/>
        </authorList>
    </citation>
    <scope>NUCLEOTIDE SEQUENCE</scope>
    <source>
        <strain evidence="1">SN6</strain>
    </source>
</reference>
<keyword evidence="2" id="KW-1185">Reference proteome</keyword>
<dbReference type="Proteomes" id="UP000622653">
    <property type="component" value="Unassembled WGS sequence"/>
</dbReference>
<dbReference type="RefSeq" id="WP_194561818.1">
    <property type="nucleotide sequence ID" value="NZ_JADKPV010000001.1"/>
</dbReference>
<gene>
    <name evidence="1" type="ORF">IRY55_03285</name>
</gene>
<dbReference type="EMBL" id="JADKPV010000001">
    <property type="protein sequence ID" value="MBF4500377.1"/>
    <property type="molecule type" value="Genomic_DNA"/>
</dbReference>